<dbReference type="Gene3D" id="2.60.40.2070">
    <property type="match status" value="1"/>
</dbReference>
<feature type="non-terminal residue" evidence="2">
    <location>
        <position position="1"/>
    </location>
</feature>
<dbReference type="Proteomes" id="UP000281340">
    <property type="component" value="Unassembled WGS sequence"/>
</dbReference>
<dbReference type="Pfam" id="PF13953">
    <property type="entry name" value="PapC_C"/>
    <property type="match status" value="1"/>
</dbReference>
<dbReference type="InterPro" id="IPR043142">
    <property type="entry name" value="PapC-like_C_sf"/>
</dbReference>
<dbReference type="EMBL" id="RDDM01000527">
    <property type="protein sequence ID" value="RLY51692.1"/>
    <property type="molecule type" value="Genomic_DNA"/>
</dbReference>
<dbReference type="AlphaFoldDB" id="A0A3L9HUZ8"/>
<reference evidence="2 3" key="1">
    <citation type="submission" date="2018-10" db="EMBL/GenBank/DDBJ databases">
        <title>Comparison of Escherichia coli isolates recovered from retail chicken and from chicken fecal samples by antimicrobial susceptibility test and whole genome sequencing.</title>
        <authorList>
            <person name="Tang B."/>
            <person name="Ma Y."/>
            <person name="He X."/>
            <person name="Cao L."/>
            <person name="Xia X."/>
            <person name="Yang H."/>
        </authorList>
    </citation>
    <scope>NUCLEOTIDE SEQUENCE [LARGE SCALE GENOMIC DNA]</scope>
    <source>
        <strain evidence="2 3">CMJH98b</strain>
    </source>
</reference>
<dbReference type="InterPro" id="IPR000015">
    <property type="entry name" value="Fimb_usher"/>
</dbReference>
<name>A0A3L9HUZ8_ECOLX</name>
<protein>
    <submittedName>
        <fullName evidence="2">Fimbrial biogenesis outer membrane usher protein</fullName>
    </submittedName>
</protein>
<dbReference type="GO" id="GO:0009297">
    <property type="term" value="P:pilus assembly"/>
    <property type="evidence" value="ECO:0007669"/>
    <property type="project" value="InterPro"/>
</dbReference>
<sequence>VAISDNYFSKSNIELDNTVVTMVPTRGAVVKAEFITHVGYRVLFKVVNAKGKPAPFGAIATVQNTSSADSGIVGDQGELYLSGLPEKGQVMLSWGENAATTCTFDYSLSIPESESGLIEQGVTCH</sequence>
<dbReference type="GO" id="GO:0015473">
    <property type="term" value="F:fimbrial usher porin activity"/>
    <property type="evidence" value="ECO:0007669"/>
    <property type="project" value="InterPro"/>
</dbReference>
<evidence type="ECO:0000259" key="1">
    <source>
        <dbReference type="Pfam" id="PF13953"/>
    </source>
</evidence>
<evidence type="ECO:0000313" key="3">
    <source>
        <dbReference type="Proteomes" id="UP000281340"/>
    </source>
</evidence>
<gene>
    <name evidence="2" type="ORF">EAI46_27545</name>
</gene>
<feature type="domain" description="PapC-like C-terminal" evidence="1">
    <location>
        <begin position="43"/>
        <end position="109"/>
    </location>
</feature>
<dbReference type="GO" id="GO:0009279">
    <property type="term" value="C:cell outer membrane"/>
    <property type="evidence" value="ECO:0007669"/>
    <property type="project" value="TreeGrafter"/>
</dbReference>
<dbReference type="InterPro" id="IPR025949">
    <property type="entry name" value="PapC-like_C"/>
</dbReference>
<dbReference type="PANTHER" id="PTHR30451">
    <property type="entry name" value="OUTER MEMBRANE USHER PROTEIN"/>
    <property type="match status" value="1"/>
</dbReference>
<evidence type="ECO:0000313" key="2">
    <source>
        <dbReference type="EMBL" id="RLY51692.1"/>
    </source>
</evidence>
<comment type="caution">
    <text evidence="2">The sequence shown here is derived from an EMBL/GenBank/DDBJ whole genome shotgun (WGS) entry which is preliminary data.</text>
</comment>
<accession>A0A3L9HUZ8</accession>
<dbReference type="PANTHER" id="PTHR30451:SF21">
    <property type="entry name" value="FIMBRIAL USHER DOMAIN-CONTAINING PROTEIN YDET-RELATED"/>
    <property type="match status" value="1"/>
</dbReference>
<proteinExistence type="predicted"/>
<organism evidence="2 3">
    <name type="scientific">Escherichia coli</name>
    <dbReference type="NCBI Taxonomy" id="562"/>
    <lineage>
        <taxon>Bacteria</taxon>
        <taxon>Pseudomonadati</taxon>
        <taxon>Pseudomonadota</taxon>
        <taxon>Gammaproteobacteria</taxon>
        <taxon>Enterobacterales</taxon>
        <taxon>Enterobacteriaceae</taxon>
        <taxon>Escherichia</taxon>
    </lineage>
</organism>